<protein>
    <submittedName>
        <fullName evidence="19">DNA translocase FtsK</fullName>
    </submittedName>
</protein>
<evidence type="ECO:0000256" key="10">
    <source>
        <dbReference type="ARBA" id="ARBA00023125"/>
    </source>
</evidence>
<dbReference type="SMART" id="SM00843">
    <property type="entry name" value="Ftsk_gamma"/>
    <property type="match status" value="1"/>
</dbReference>
<feature type="transmembrane region" description="Helical" evidence="17">
    <location>
        <begin position="88"/>
        <end position="113"/>
    </location>
</feature>
<evidence type="ECO:0000256" key="17">
    <source>
        <dbReference type="SAM" id="Phobius"/>
    </source>
</evidence>
<evidence type="ECO:0000256" key="3">
    <source>
        <dbReference type="ARBA" id="ARBA00022475"/>
    </source>
</evidence>
<evidence type="ECO:0000256" key="9">
    <source>
        <dbReference type="ARBA" id="ARBA00022989"/>
    </source>
</evidence>
<comment type="subunit">
    <text evidence="14">Homohexamer. Forms a ring that surrounds DNA.</text>
</comment>
<dbReference type="InterPro" id="IPR036390">
    <property type="entry name" value="WH_DNA-bd_sf"/>
</dbReference>
<feature type="transmembrane region" description="Helical" evidence="17">
    <location>
        <begin position="58"/>
        <end position="76"/>
    </location>
</feature>
<reference evidence="19" key="1">
    <citation type="journal article" date="2021" name="PeerJ">
        <title>Extensive microbial diversity within the chicken gut microbiome revealed by metagenomics and culture.</title>
        <authorList>
            <person name="Gilroy R."/>
            <person name="Ravi A."/>
            <person name="Getino M."/>
            <person name="Pursley I."/>
            <person name="Horton D.L."/>
            <person name="Alikhan N.F."/>
            <person name="Baker D."/>
            <person name="Gharbi K."/>
            <person name="Hall N."/>
            <person name="Watson M."/>
            <person name="Adriaenssens E.M."/>
            <person name="Foster-Nyarko E."/>
            <person name="Jarju S."/>
            <person name="Secka A."/>
            <person name="Antonio M."/>
            <person name="Oren A."/>
            <person name="Chaudhuri R.R."/>
            <person name="La Ragione R."/>
            <person name="Hildebrand F."/>
            <person name="Pallen M.J."/>
        </authorList>
    </citation>
    <scope>NUCLEOTIDE SEQUENCE</scope>
    <source>
        <strain evidence="19">ChiGjej2B2-7701</strain>
    </source>
</reference>
<evidence type="ECO:0000256" key="6">
    <source>
        <dbReference type="ARBA" id="ARBA00022741"/>
    </source>
</evidence>
<dbReference type="PANTHER" id="PTHR22683">
    <property type="entry name" value="SPORULATION PROTEIN RELATED"/>
    <property type="match status" value="1"/>
</dbReference>
<comment type="subcellular location">
    <subcellularLocation>
        <location evidence="1">Cell membrane</location>
        <topology evidence="1">Multi-pass membrane protein</topology>
    </subcellularLocation>
</comment>
<dbReference type="InterPro" id="IPR002543">
    <property type="entry name" value="FtsK_dom"/>
</dbReference>
<sequence>MAATGSNNARKGQAKGKASAKGRSKAAQAAAGLRANEGRAAEAVEVAPLLGEGSGRDIAGVILAVVAVASFIAVVSPSSAPVTSAIAGFYHLGFGLGGYLLPLVLLGCAAMLFIKGSTPVSARTCSGAVLIFCSAVAMLSLAVPGTELSSDAMFIPQNLSSSGGYLGAFIASALQGALGKAISYVVLVGFVVLGLVIIGFSISDVARSAAERVERLAQRRHIDVNDSPWGDSEAASVAPARRTPRKMPRPVKPKQDRLFDGDGTAETTFLGNQTTTVLGADDEPDTDEDPFVDVSAQVKAEQAKTTLIPVEERFAPATAKTEVLEKPARAPKVAGSALDIISGARSALKGEARVQDADSAIEPQDVLPWDEPVEGKAEARRVAKVAKADDAAKASMRESAPEPDADIAAQPVPDFLRKAAAGASAVKASQAASAPASAEPPSRPAPARSLPANGTAAPATSVLEEEGETRQLPPVSMLRHNPAAQASSSSSKELEQTAEGLQSTLQEFGLHSRVVGWIAGPTVTTFKVQPGEGERVSRITSLEDDIALSLATDSVRIFAPIPGTSLVGIEIPNRTRQTVAFGDILPYVQGGPLEFALGRDAEGQPMVADLAKMPHLLIAGTTGSGKSVVISSILMSLLMRTFPEDVRLIMVDPKRVEFAPYDGLPHLYVPVVTEPKQAASALQWAVSEMERRLKVFERIGVRKISTFNEKQAAGEFEKYDNPPAKMPYLVIVIDELSDLMMVAGKDVEASIVRIAQLGRAAGIHMIVATQRPSSNVVTGLIKANITNRIGLTVATGIDSRVILDQTGAEKLIGQGDMLFSRVDWGKPKRIQGCYVSDEEIFSVVEFVKDQSPADYHEEILSAVSPAALGGAGGGSGAREASDDDPLIWEAARIVVESQLGSTSGLQRRLKVGYARAGRIMDMLEEKGVVGPPDGSKPREVLLDEEGLAALEAVEARMADEDEFGGF</sequence>
<dbReference type="InterPro" id="IPR036388">
    <property type="entry name" value="WH-like_DNA-bd_sf"/>
</dbReference>
<reference evidence="19" key="2">
    <citation type="submission" date="2021-09" db="EMBL/GenBank/DDBJ databases">
        <authorList>
            <person name="Gilroy R."/>
        </authorList>
    </citation>
    <scope>NUCLEOTIDE SEQUENCE</scope>
    <source>
        <strain evidence="19">ChiGjej2B2-7701</strain>
    </source>
</reference>
<keyword evidence="10" id="KW-0238">DNA-binding</keyword>
<evidence type="ECO:0000256" key="16">
    <source>
        <dbReference type="SAM" id="MobiDB-lite"/>
    </source>
</evidence>
<feature type="transmembrane region" description="Helical" evidence="17">
    <location>
        <begin position="125"/>
        <end position="143"/>
    </location>
</feature>
<evidence type="ECO:0000256" key="12">
    <source>
        <dbReference type="ARBA" id="ARBA00023306"/>
    </source>
</evidence>
<organism evidence="19 20">
    <name type="scientific">Collinsella ihumii</name>
    <dbReference type="NCBI Taxonomy" id="1720204"/>
    <lineage>
        <taxon>Bacteria</taxon>
        <taxon>Bacillati</taxon>
        <taxon>Actinomycetota</taxon>
        <taxon>Coriobacteriia</taxon>
        <taxon>Coriobacteriales</taxon>
        <taxon>Coriobacteriaceae</taxon>
        <taxon>Collinsella</taxon>
    </lineage>
</organism>
<comment type="similarity">
    <text evidence="2">Belongs to the FtsK/SpoIIIE/SftA family.</text>
</comment>
<evidence type="ECO:0000256" key="4">
    <source>
        <dbReference type="ARBA" id="ARBA00022618"/>
    </source>
</evidence>
<keyword evidence="3" id="KW-1003">Cell membrane</keyword>
<keyword evidence="7" id="KW-0159">Chromosome partition</keyword>
<dbReference type="AlphaFoldDB" id="A0A921LTH0"/>
<dbReference type="Proteomes" id="UP000746751">
    <property type="component" value="Unassembled WGS sequence"/>
</dbReference>
<evidence type="ECO:0000256" key="8">
    <source>
        <dbReference type="ARBA" id="ARBA00022840"/>
    </source>
</evidence>
<dbReference type="Pfam" id="PF17854">
    <property type="entry name" value="FtsK_alpha"/>
    <property type="match status" value="1"/>
</dbReference>
<keyword evidence="12" id="KW-0131">Cell cycle</keyword>
<feature type="region of interest" description="Disordered" evidence="16">
    <location>
        <begin position="1"/>
        <end position="29"/>
    </location>
</feature>
<evidence type="ECO:0000256" key="11">
    <source>
        <dbReference type="ARBA" id="ARBA00023136"/>
    </source>
</evidence>
<dbReference type="InterPro" id="IPR018541">
    <property type="entry name" value="Ftsk_gamma"/>
</dbReference>
<evidence type="ECO:0000256" key="2">
    <source>
        <dbReference type="ARBA" id="ARBA00006474"/>
    </source>
</evidence>
<keyword evidence="6 15" id="KW-0547">Nucleotide-binding</keyword>
<dbReference type="Pfam" id="PF01580">
    <property type="entry name" value="FtsK_SpoIIIE"/>
    <property type="match status" value="1"/>
</dbReference>
<evidence type="ECO:0000256" key="15">
    <source>
        <dbReference type="PROSITE-ProRule" id="PRU00289"/>
    </source>
</evidence>
<dbReference type="Gene3D" id="3.30.980.40">
    <property type="match status" value="1"/>
</dbReference>
<dbReference type="Gene3D" id="3.40.50.300">
    <property type="entry name" value="P-loop containing nucleotide triphosphate hydrolases"/>
    <property type="match status" value="1"/>
</dbReference>
<evidence type="ECO:0000256" key="14">
    <source>
        <dbReference type="ARBA" id="ARBA00025923"/>
    </source>
</evidence>
<evidence type="ECO:0000256" key="13">
    <source>
        <dbReference type="ARBA" id="ARBA00024986"/>
    </source>
</evidence>
<evidence type="ECO:0000256" key="5">
    <source>
        <dbReference type="ARBA" id="ARBA00022692"/>
    </source>
</evidence>
<dbReference type="CDD" id="cd01127">
    <property type="entry name" value="TrwB_TraG_TraD_VirD4"/>
    <property type="match status" value="1"/>
</dbReference>
<accession>A0A921LTH0</accession>
<keyword evidence="11 17" id="KW-0472">Membrane</keyword>
<comment type="caution">
    <text evidence="19">The sequence shown here is derived from an EMBL/GenBank/DDBJ whole genome shotgun (WGS) entry which is preliminary data.</text>
</comment>
<evidence type="ECO:0000256" key="1">
    <source>
        <dbReference type="ARBA" id="ARBA00004651"/>
    </source>
</evidence>
<dbReference type="PANTHER" id="PTHR22683:SF41">
    <property type="entry name" value="DNA TRANSLOCASE FTSK"/>
    <property type="match status" value="1"/>
</dbReference>
<dbReference type="Pfam" id="PF13491">
    <property type="entry name" value="FtsK_4TM"/>
    <property type="match status" value="1"/>
</dbReference>
<dbReference type="GO" id="GO:0051301">
    <property type="term" value="P:cell division"/>
    <property type="evidence" value="ECO:0007669"/>
    <property type="project" value="UniProtKB-KW"/>
</dbReference>
<feature type="domain" description="FtsK" evidence="18">
    <location>
        <begin position="603"/>
        <end position="800"/>
    </location>
</feature>
<gene>
    <name evidence="19" type="ORF">K8U80_07900</name>
</gene>
<dbReference type="Gene3D" id="1.10.10.10">
    <property type="entry name" value="Winged helix-like DNA-binding domain superfamily/Winged helix DNA-binding domain"/>
    <property type="match status" value="1"/>
</dbReference>
<feature type="compositionally biased region" description="Basic residues" evidence="16">
    <location>
        <begin position="242"/>
        <end position="252"/>
    </location>
</feature>
<keyword evidence="8 15" id="KW-0067">ATP-binding</keyword>
<keyword evidence="9 17" id="KW-1133">Transmembrane helix</keyword>
<feature type="region of interest" description="Disordered" evidence="16">
    <location>
        <begin position="224"/>
        <end position="266"/>
    </location>
</feature>
<evidence type="ECO:0000259" key="18">
    <source>
        <dbReference type="PROSITE" id="PS50901"/>
    </source>
</evidence>
<feature type="transmembrane region" description="Helical" evidence="17">
    <location>
        <begin position="181"/>
        <end position="202"/>
    </location>
</feature>
<dbReference type="GO" id="GO:0007059">
    <property type="term" value="P:chromosome segregation"/>
    <property type="evidence" value="ECO:0007669"/>
    <property type="project" value="UniProtKB-KW"/>
</dbReference>
<proteinExistence type="inferred from homology"/>
<dbReference type="InterPro" id="IPR003593">
    <property type="entry name" value="AAA+_ATPase"/>
</dbReference>
<keyword evidence="4" id="KW-0132">Cell division</keyword>
<dbReference type="InterPro" id="IPR050206">
    <property type="entry name" value="FtsK/SpoIIIE/SftA"/>
</dbReference>
<dbReference type="EMBL" id="DYVF01000047">
    <property type="protein sequence ID" value="HJG31303.1"/>
    <property type="molecule type" value="Genomic_DNA"/>
</dbReference>
<dbReference type="Pfam" id="PF09397">
    <property type="entry name" value="FtsK_gamma"/>
    <property type="match status" value="1"/>
</dbReference>
<evidence type="ECO:0000313" key="19">
    <source>
        <dbReference type="EMBL" id="HJG31303.1"/>
    </source>
</evidence>
<feature type="binding site" evidence="15">
    <location>
        <begin position="620"/>
        <end position="627"/>
    </location>
    <ligand>
        <name>ATP</name>
        <dbReference type="ChEBI" id="CHEBI:30616"/>
    </ligand>
</feature>
<dbReference type="GO" id="GO:0005886">
    <property type="term" value="C:plasma membrane"/>
    <property type="evidence" value="ECO:0007669"/>
    <property type="project" value="UniProtKB-SubCell"/>
</dbReference>
<dbReference type="GO" id="GO:0005524">
    <property type="term" value="F:ATP binding"/>
    <property type="evidence" value="ECO:0007669"/>
    <property type="project" value="UniProtKB-UniRule"/>
</dbReference>
<dbReference type="SUPFAM" id="SSF46785">
    <property type="entry name" value="Winged helix' DNA-binding domain"/>
    <property type="match status" value="1"/>
</dbReference>
<keyword evidence="5 17" id="KW-0812">Transmembrane</keyword>
<evidence type="ECO:0000256" key="7">
    <source>
        <dbReference type="ARBA" id="ARBA00022829"/>
    </source>
</evidence>
<dbReference type="InterPro" id="IPR041027">
    <property type="entry name" value="FtsK_alpha"/>
</dbReference>
<dbReference type="GO" id="GO:0003677">
    <property type="term" value="F:DNA binding"/>
    <property type="evidence" value="ECO:0007669"/>
    <property type="project" value="UniProtKB-KW"/>
</dbReference>
<feature type="compositionally biased region" description="Low complexity" evidence="16">
    <location>
        <begin position="431"/>
        <end position="452"/>
    </location>
</feature>
<feature type="region of interest" description="Disordered" evidence="16">
    <location>
        <begin position="431"/>
        <end position="500"/>
    </location>
</feature>
<evidence type="ECO:0000313" key="20">
    <source>
        <dbReference type="Proteomes" id="UP000746751"/>
    </source>
</evidence>
<name>A0A921LTH0_9ACTN</name>
<comment type="function">
    <text evidence="13">Essential cell division protein that coordinates cell division and chromosome segregation. The N-terminus is involved in assembly of the cell-division machinery. The C-terminus functions as a DNA motor that moves dsDNA in an ATP-dependent manner towards the dif recombination site, which is located within the replication terminus region. Required for activation of the Xer recombinase, allowing activation of chromosome unlinking by recombination.</text>
</comment>
<dbReference type="PROSITE" id="PS50901">
    <property type="entry name" value="FTSK"/>
    <property type="match status" value="1"/>
</dbReference>
<dbReference type="SUPFAM" id="SSF52540">
    <property type="entry name" value="P-loop containing nucleoside triphosphate hydrolases"/>
    <property type="match status" value="1"/>
</dbReference>
<feature type="compositionally biased region" description="Basic residues" evidence="16">
    <location>
        <begin position="12"/>
        <end position="24"/>
    </location>
</feature>
<dbReference type="SMART" id="SM00382">
    <property type="entry name" value="AAA"/>
    <property type="match status" value="1"/>
</dbReference>
<dbReference type="InterPro" id="IPR025199">
    <property type="entry name" value="FtsK_4TM"/>
</dbReference>
<dbReference type="InterPro" id="IPR027417">
    <property type="entry name" value="P-loop_NTPase"/>
</dbReference>
<feature type="transmembrane region" description="Helical" evidence="17">
    <location>
        <begin position="155"/>
        <end position="174"/>
    </location>
</feature>